<dbReference type="PIRSF" id="PIRSF002401">
    <property type="entry name" value="GTP_bd_Obg/CgtA"/>
    <property type="match status" value="1"/>
</dbReference>
<dbReference type="HAMAP" id="MF_01454">
    <property type="entry name" value="GTPase_Obg"/>
    <property type="match status" value="1"/>
</dbReference>
<feature type="binding site" evidence="8">
    <location>
        <begin position="315"/>
        <end position="317"/>
    </location>
    <ligand>
        <name>GTP</name>
        <dbReference type="ChEBI" id="CHEBI:37565"/>
    </ligand>
</feature>
<evidence type="ECO:0000256" key="4">
    <source>
        <dbReference type="ARBA" id="ARBA00022741"/>
    </source>
</evidence>
<dbReference type="InterPro" id="IPR006074">
    <property type="entry name" value="GTP1-OBG_CS"/>
</dbReference>
<protein>
    <recommendedName>
        <fullName evidence="8">GTPase Obg</fullName>
        <ecNumber evidence="8">3.6.5.-</ecNumber>
    </recommendedName>
    <alternativeName>
        <fullName evidence="8">GTP-binding protein Obg</fullName>
    </alternativeName>
</protein>
<keyword evidence="3 8" id="KW-0479">Metal-binding</keyword>
<dbReference type="EMBL" id="FOXF01000002">
    <property type="protein sequence ID" value="SFP00073.1"/>
    <property type="molecule type" value="Genomic_DNA"/>
</dbReference>
<feature type="compositionally biased region" description="Acidic residues" evidence="9">
    <location>
        <begin position="371"/>
        <end position="398"/>
    </location>
</feature>
<dbReference type="Gene3D" id="2.70.210.12">
    <property type="entry name" value="GTP1/OBG domain"/>
    <property type="match status" value="1"/>
</dbReference>
<dbReference type="SUPFAM" id="SSF52540">
    <property type="entry name" value="P-loop containing nucleoside triphosphate hydrolases"/>
    <property type="match status" value="1"/>
</dbReference>
<comment type="subunit">
    <text evidence="8">Monomer.</text>
</comment>
<dbReference type="NCBIfam" id="NF008956">
    <property type="entry name" value="PRK12299.1"/>
    <property type="match status" value="1"/>
</dbReference>
<dbReference type="InterPro" id="IPR006073">
    <property type="entry name" value="GTP-bd"/>
</dbReference>
<evidence type="ECO:0000256" key="2">
    <source>
        <dbReference type="ARBA" id="ARBA00022490"/>
    </source>
</evidence>
<feature type="compositionally biased region" description="Basic and acidic residues" evidence="9">
    <location>
        <begin position="402"/>
        <end position="417"/>
    </location>
</feature>
<dbReference type="Pfam" id="PF01926">
    <property type="entry name" value="MMR_HSR1"/>
    <property type="match status" value="1"/>
</dbReference>
<dbReference type="InterPro" id="IPR014100">
    <property type="entry name" value="GTP-bd_Obg/CgtA"/>
</dbReference>
<comment type="similarity">
    <text evidence="1 8">Belongs to the TRAFAC class OBG-HflX-like GTPase superfamily. OBG GTPase family.</text>
</comment>
<dbReference type="InterPro" id="IPR006169">
    <property type="entry name" value="GTP1_OBG_dom"/>
</dbReference>
<feature type="domain" description="Obg" evidence="11">
    <location>
        <begin position="1"/>
        <end position="159"/>
    </location>
</feature>
<evidence type="ECO:0000256" key="6">
    <source>
        <dbReference type="ARBA" id="ARBA00022842"/>
    </source>
</evidence>
<evidence type="ECO:0000256" key="8">
    <source>
        <dbReference type="HAMAP-Rule" id="MF_01454"/>
    </source>
</evidence>
<feature type="binding site" evidence="8">
    <location>
        <begin position="283"/>
        <end position="286"/>
    </location>
    <ligand>
        <name>GTP</name>
        <dbReference type="ChEBI" id="CHEBI:37565"/>
    </ligand>
</feature>
<feature type="domain" description="OBG-type G" evidence="10">
    <location>
        <begin position="160"/>
        <end position="334"/>
    </location>
</feature>
<dbReference type="SUPFAM" id="SSF82051">
    <property type="entry name" value="Obg GTP-binding protein N-terminal domain"/>
    <property type="match status" value="1"/>
</dbReference>
<gene>
    <name evidence="8" type="primary">obg</name>
    <name evidence="12" type="ORF">SAMN02910344_00123</name>
</gene>
<dbReference type="GO" id="GO:0005525">
    <property type="term" value="F:GTP binding"/>
    <property type="evidence" value="ECO:0007669"/>
    <property type="project" value="UniProtKB-UniRule"/>
</dbReference>
<dbReference type="CDD" id="cd01898">
    <property type="entry name" value="Obg"/>
    <property type="match status" value="1"/>
</dbReference>
<comment type="function">
    <text evidence="8">An essential GTPase which binds GTP, GDP and possibly (p)ppGpp with moderate affinity, with high nucleotide exchange rates and a fairly low GTP hydrolysis rate. Plays a role in control of the cell cycle, stress response, ribosome biogenesis and in those bacteria that undergo differentiation, in morphogenesis control.</text>
</comment>
<name>A0A662ZE11_9GAMM</name>
<dbReference type="Pfam" id="PF01018">
    <property type="entry name" value="GTP1_OBG"/>
    <property type="match status" value="1"/>
</dbReference>
<evidence type="ECO:0000256" key="3">
    <source>
        <dbReference type="ARBA" id="ARBA00022723"/>
    </source>
</evidence>
<dbReference type="GO" id="GO:0042254">
    <property type="term" value="P:ribosome biogenesis"/>
    <property type="evidence" value="ECO:0007669"/>
    <property type="project" value="UniProtKB-UniRule"/>
</dbReference>
<evidence type="ECO:0000256" key="7">
    <source>
        <dbReference type="ARBA" id="ARBA00023134"/>
    </source>
</evidence>
<dbReference type="InterPro" id="IPR031167">
    <property type="entry name" value="G_OBG"/>
</dbReference>
<dbReference type="InterPro" id="IPR036726">
    <property type="entry name" value="GTP1_OBG_dom_sf"/>
</dbReference>
<feature type="binding site" evidence="8">
    <location>
        <position position="193"/>
    </location>
    <ligand>
        <name>Mg(2+)</name>
        <dbReference type="ChEBI" id="CHEBI:18420"/>
    </ligand>
</feature>
<organism evidence="12 13">
    <name type="scientific">Ruminobacter amylophilus</name>
    <dbReference type="NCBI Taxonomy" id="867"/>
    <lineage>
        <taxon>Bacteria</taxon>
        <taxon>Pseudomonadati</taxon>
        <taxon>Pseudomonadota</taxon>
        <taxon>Gammaproteobacteria</taxon>
        <taxon>Aeromonadales</taxon>
        <taxon>Succinivibrionaceae</taxon>
        <taxon>Ruminobacter</taxon>
    </lineage>
</organism>
<evidence type="ECO:0000259" key="11">
    <source>
        <dbReference type="PROSITE" id="PS51883"/>
    </source>
</evidence>
<feature type="binding site" evidence="8">
    <location>
        <begin position="213"/>
        <end position="216"/>
    </location>
    <ligand>
        <name>GTP</name>
        <dbReference type="ChEBI" id="CHEBI:37565"/>
    </ligand>
</feature>
<proteinExistence type="inferred from homology"/>
<keyword evidence="4 8" id="KW-0547">Nucleotide-binding</keyword>
<dbReference type="GO" id="GO:0043022">
    <property type="term" value="F:ribosome binding"/>
    <property type="evidence" value="ECO:0007669"/>
    <property type="project" value="UniProtKB-ARBA"/>
</dbReference>
<dbReference type="GO" id="GO:0003924">
    <property type="term" value="F:GTPase activity"/>
    <property type="evidence" value="ECO:0007669"/>
    <property type="project" value="UniProtKB-UniRule"/>
</dbReference>
<evidence type="ECO:0000256" key="5">
    <source>
        <dbReference type="ARBA" id="ARBA00022801"/>
    </source>
</evidence>
<evidence type="ECO:0000256" key="1">
    <source>
        <dbReference type="ARBA" id="ARBA00007699"/>
    </source>
</evidence>
<dbReference type="PROSITE" id="PS51883">
    <property type="entry name" value="OBG"/>
    <property type="match status" value="1"/>
</dbReference>
<keyword evidence="6 8" id="KW-0460">Magnesium</keyword>
<keyword evidence="7 8" id="KW-0342">GTP-binding</keyword>
<dbReference type="GO" id="GO:0005737">
    <property type="term" value="C:cytoplasm"/>
    <property type="evidence" value="ECO:0007669"/>
    <property type="project" value="UniProtKB-SubCell"/>
</dbReference>
<dbReference type="PRINTS" id="PR00326">
    <property type="entry name" value="GTP1OBG"/>
</dbReference>
<dbReference type="InterPro" id="IPR027417">
    <property type="entry name" value="P-loop_NTPase"/>
</dbReference>
<feature type="binding site" evidence="8">
    <location>
        <begin position="166"/>
        <end position="173"/>
    </location>
    <ligand>
        <name>GTP</name>
        <dbReference type="ChEBI" id="CHEBI:37565"/>
    </ligand>
</feature>
<dbReference type="PROSITE" id="PS51710">
    <property type="entry name" value="G_OBG"/>
    <property type="match status" value="1"/>
</dbReference>
<dbReference type="NCBIfam" id="TIGR02729">
    <property type="entry name" value="Obg_CgtA"/>
    <property type="match status" value="1"/>
</dbReference>
<dbReference type="PANTHER" id="PTHR11702:SF31">
    <property type="entry name" value="MITOCHONDRIAL RIBOSOME-ASSOCIATED GTPASE 2"/>
    <property type="match status" value="1"/>
</dbReference>
<feature type="region of interest" description="Disordered" evidence="9">
    <location>
        <begin position="354"/>
        <end position="417"/>
    </location>
</feature>
<keyword evidence="2 8" id="KW-0963">Cytoplasm</keyword>
<evidence type="ECO:0000259" key="10">
    <source>
        <dbReference type="PROSITE" id="PS51710"/>
    </source>
</evidence>
<dbReference type="EC" id="3.6.5.-" evidence="8"/>
<sequence length="417" mass="46047">MKFVDEAKIRVEAGDGGNGIVSFRREKFIPKGGPDGGDGGNGGDVYMRADTSVNTLIDFQFQKFYMAGRGKNGGPANCTGAAGEDIIIRVPLGTRVIDDDTGEVIGDLIKENQVLLVAKGGFHGLGNTRFKSSINRAPRQKTNGTSGDKRYLRLELMLLADVGMLGLPNAGKSTFISSVSAARPKIADYPFTTLEPSLGVVRVGEGRSFVVADIPGLIEGASQGAGLGHRFLRHLERCRVLLHLVDLQPVDGSDPVENIITIEQELALYSEKLAQKTRWLVFNKCDIHTEDELKEIIDDILTRLDRKDQKYYVISAAAGINVKPLCSDVMNELEAIRMNEEAQTDEDKAQANNENFVWDKPEPPQPKFDDDFFDDEFDDFDEESFEDDDLPEEDDSFEDVGNSDKESSENENQKSKE</sequence>
<dbReference type="RefSeq" id="WP_093139950.1">
    <property type="nucleotide sequence ID" value="NZ_FOXF01000002.1"/>
</dbReference>
<dbReference type="Proteomes" id="UP000243745">
    <property type="component" value="Unassembled WGS sequence"/>
</dbReference>
<dbReference type="OrthoDB" id="9807318at2"/>
<evidence type="ECO:0000256" key="9">
    <source>
        <dbReference type="SAM" id="MobiDB-lite"/>
    </source>
</evidence>
<keyword evidence="13" id="KW-1185">Reference proteome</keyword>
<feature type="compositionally biased region" description="Basic and acidic residues" evidence="9">
    <location>
        <begin position="357"/>
        <end position="370"/>
    </location>
</feature>
<comment type="cofactor">
    <cofactor evidence="8">
        <name>Mg(2+)</name>
        <dbReference type="ChEBI" id="CHEBI:18420"/>
    </cofactor>
</comment>
<feature type="binding site" evidence="8">
    <location>
        <position position="173"/>
    </location>
    <ligand>
        <name>Mg(2+)</name>
        <dbReference type="ChEBI" id="CHEBI:18420"/>
    </ligand>
</feature>
<feature type="binding site" evidence="8">
    <location>
        <begin position="191"/>
        <end position="195"/>
    </location>
    <ligand>
        <name>GTP</name>
        <dbReference type="ChEBI" id="CHEBI:37565"/>
    </ligand>
</feature>
<dbReference type="AlphaFoldDB" id="A0A662ZE11"/>
<evidence type="ECO:0000313" key="12">
    <source>
        <dbReference type="EMBL" id="SFP00073.1"/>
    </source>
</evidence>
<dbReference type="PROSITE" id="PS00905">
    <property type="entry name" value="GTP1_OBG"/>
    <property type="match status" value="1"/>
</dbReference>
<dbReference type="FunFam" id="2.70.210.12:FF:000001">
    <property type="entry name" value="GTPase Obg"/>
    <property type="match status" value="1"/>
</dbReference>
<keyword evidence="5 8" id="KW-0378">Hydrolase</keyword>
<dbReference type="Gene3D" id="3.40.50.300">
    <property type="entry name" value="P-loop containing nucleotide triphosphate hydrolases"/>
    <property type="match status" value="1"/>
</dbReference>
<dbReference type="PANTHER" id="PTHR11702">
    <property type="entry name" value="DEVELOPMENTALLY REGULATED GTP-BINDING PROTEIN-RELATED"/>
    <property type="match status" value="1"/>
</dbReference>
<dbReference type="NCBIfam" id="NF008955">
    <property type="entry name" value="PRK12297.1"/>
    <property type="match status" value="1"/>
</dbReference>
<accession>A0A662ZE11</accession>
<dbReference type="GO" id="GO:0000287">
    <property type="term" value="F:magnesium ion binding"/>
    <property type="evidence" value="ECO:0007669"/>
    <property type="project" value="InterPro"/>
</dbReference>
<evidence type="ECO:0000313" key="13">
    <source>
        <dbReference type="Proteomes" id="UP000243745"/>
    </source>
</evidence>
<reference evidence="12 13" key="1">
    <citation type="submission" date="2016-10" db="EMBL/GenBank/DDBJ databases">
        <authorList>
            <person name="Varghese N."/>
            <person name="Submissions S."/>
        </authorList>
    </citation>
    <scope>NUCLEOTIDE SEQUENCE [LARGE SCALE GENOMIC DNA]</scope>
    <source>
        <strain evidence="12 13">DSM 1361</strain>
    </source>
</reference>
<dbReference type="InterPro" id="IPR045086">
    <property type="entry name" value="OBG_GTPase"/>
</dbReference>
<comment type="subcellular location">
    <subcellularLocation>
        <location evidence="8">Cytoplasm</location>
    </subcellularLocation>
</comment>